<proteinExistence type="predicted"/>
<dbReference type="HOGENOM" id="CLU_1360753_0_0_1"/>
<name>I3EFW5_NEMP3</name>
<dbReference type="Gene3D" id="1.10.20.10">
    <property type="entry name" value="Histone, subunit A"/>
    <property type="match status" value="1"/>
</dbReference>
<dbReference type="InterPro" id="IPR009072">
    <property type="entry name" value="Histone-fold"/>
</dbReference>
<dbReference type="OrthoDB" id="2193432at2759"/>
<sequence length="201" mass="22969">MKDQNLQRKIQQLQSMLGEINRYLQGSASKPPGVVTRLLEEKSRITSQLRELNNMHLGKPEESDGGPGNLSSVYNLAGKLEKGREYSQVEQQFHDPLDVRLEIEEILQEMGVTTGIDSISKRILLSGTDVFIDNLISTACSAARNKNLEELTKEDILFAMRMERNTQLYNKSTTTTHREPDKEHLKRLHTIQKDKKRCFGE</sequence>
<dbReference type="GO" id="GO:0006352">
    <property type="term" value="P:DNA-templated transcription initiation"/>
    <property type="evidence" value="ECO:0007669"/>
    <property type="project" value="InterPro"/>
</dbReference>
<evidence type="ECO:0000313" key="3">
    <source>
        <dbReference type="Proteomes" id="UP000002872"/>
    </source>
</evidence>
<protein>
    <recommendedName>
        <fullName evidence="1">Transcription initiation factor TFIID subunit 12 domain-containing protein</fullName>
    </recommendedName>
</protein>
<feature type="domain" description="Transcription initiation factor TFIID subunit 12" evidence="1">
    <location>
        <begin position="102"/>
        <end position="162"/>
    </location>
</feature>
<dbReference type="Proteomes" id="UP000002872">
    <property type="component" value="Unassembled WGS sequence"/>
</dbReference>
<evidence type="ECO:0000313" key="2">
    <source>
        <dbReference type="EMBL" id="EIJ88112.1"/>
    </source>
</evidence>
<dbReference type="Pfam" id="PF03847">
    <property type="entry name" value="TFIID_20kDa"/>
    <property type="match status" value="1"/>
</dbReference>
<organism evidence="2 3">
    <name type="scientific">Nematocida parisii (strain ERTm3)</name>
    <name type="common">Nematode killer fungus</name>
    <dbReference type="NCBI Taxonomy" id="935791"/>
    <lineage>
        <taxon>Eukaryota</taxon>
        <taxon>Fungi</taxon>
        <taxon>Fungi incertae sedis</taxon>
        <taxon>Microsporidia</taxon>
        <taxon>Nematocida</taxon>
    </lineage>
</organism>
<dbReference type="InterPro" id="IPR003228">
    <property type="entry name" value="TFIID_TAF12_dom"/>
</dbReference>
<dbReference type="EMBL" id="GL870879">
    <property type="protein sequence ID" value="EIJ88112.1"/>
    <property type="molecule type" value="Genomic_DNA"/>
</dbReference>
<reference evidence="2" key="1">
    <citation type="submission" date="2011-01" db="EMBL/GenBank/DDBJ databases">
        <title>The Genome Sequence of Nematocida parisii strain ERTm3.</title>
        <authorList>
            <consortium name="The Broad Institute Genome Sequencing Platform"/>
            <consortium name="The Broad Institute Genome Sequencing Center for Infectious Disease"/>
            <person name="Cuomo C."/>
            <person name="Troemel E."/>
            <person name="Young S.K."/>
            <person name="Zeng Q."/>
            <person name="Gargeya S."/>
            <person name="Fitzgerald M."/>
            <person name="Haas B."/>
            <person name="Abouelleil A."/>
            <person name="Alvarado L."/>
            <person name="Arachchi H.M."/>
            <person name="Berlin A."/>
            <person name="Chapman S.B."/>
            <person name="Gearin G."/>
            <person name="Goldberg J."/>
            <person name="Griggs A."/>
            <person name="Gujja S."/>
            <person name="Hansen M."/>
            <person name="Heiman D."/>
            <person name="Howarth C."/>
            <person name="Larimer J."/>
            <person name="Lui A."/>
            <person name="MacDonald P.J.P."/>
            <person name="McCowen C."/>
            <person name="Montmayeur A."/>
            <person name="Murphy C."/>
            <person name="Neiman D."/>
            <person name="Pearson M."/>
            <person name="Priest M."/>
            <person name="Roberts A."/>
            <person name="Saif S."/>
            <person name="Shea T."/>
            <person name="Sisk P."/>
            <person name="Stolte C."/>
            <person name="Sykes S."/>
            <person name="Wortman J."/>
            <person name="Nusbaum C."/>
            <person name="Birren B."/>
        </authorList>
    </citation>
    <scope>NUCLEOTIDE SEQUENCE</scope>
    <source>
        <strain evidence="2">ERTm3</strain>
    </source>
</reference>
<evidence type="ECO:0000259" key="1">
    <source>
        <dbReference type="Pfam" id="PF03847"/>
    </source>
</evidence>
<dbReference type="GO" id="GO:0046982">
    <property type="term" value="F:protein heterodimerization activity"/>
    <property type="evidence" value="ECO:0007669"/>
    <property type="project" value="InterPro"/>
</dbReference>
<dbReference type="SUPFAM" id="SSF47113">
    <property type="entry name" value="Histone-fold"/>
    <property type="match status" value="1"/>
</dbReference>
<dbReference type="GO" id="GO:0005669">
    <property type="term" value="C:transcription factor TFIID complex"/>
    <property type="evidence" value="ECO:0007669"/>
    <property type="project" value="InterPro"/>
</dbReference>
<dbReference type="STRING" id="935791.I3EFW5"/>
<gene>
    <name evidence="2" type="ORF">NEQG_01556</name>
</gene>
<dbReference type="VEuPathDB" id="MicrosporidiaDB:NEQG_01556"/>
<dbReference type="AlphaFoldDB" id="I3EFW5"/>
<dbReference type="InParanoid" id="I3EFW5"/>
<keyword evidence="3" id="KW-1185">Reference proteome</keyword>
<accession>I3EFW5</accession>